<evidence type="ECO:0000313" key="1">
    <source>
        <dbReference type="EMBL" id="MFD1567019.1"/>
    </source>
</evidence>
<proteinExistence type="predicted"/>
<sequence length="78" mass="9072">MVDLPDIEWPDDLRCGVCGAVVGDKGLKIHVARLVIPREPELYAWCEEHKPVSEEEELFTRVRRGDFLEQAQSWDDYD</sequence>
<comment type="caution">
    <text evidence="1">The sequence shown here is derived from an EMBL/GenBank/DDBJ whole genome shotgun (WGS) entry which is preliminary data.</text>
</comment>
<dbReference type="RefSeq" id="WP_267646537.1">
    <property type="nucleotide sequence ID" value="NZ_JANHGR010000001.1"/>
</dbReference>
<protein>
    <submittedName>
        <fullName evidence="1">Uncharacterized protein</fullName>
    </submittedName>
</protein>
<name>A0ABD6BQW7_9EURY</name>
<evidence type="ECO:0000313" key="2">
    <source>
        <dbReference type="Proteomes" id="UP001597139"/>
    </source>
</evidence>
<reference evidence="1 2" key="1">
    <citation type="journal article" date="2019" name="Int. J. Syst. Evol. Microbiol.">
        <title>The Global Catalogue of Microorganisms (GCM) 10K type strain sequencing project: providing services to taxonomists for standard genome sequencing and annotation.</title>
        <authorList>
            <consortium name="The Broad Institute Genomics Platform"/>
            <consortium name="The Broad Institute Genome Sequencing Center for Infectious Disease"/>
            <person name="Wu L."/>
            <person name="Ma J."/>
        </authorList>
    </citation>
    <scope>NUCLEOTIDE SEQUENCE [LARGE SCALE GENOMIC DNA]</scope>
    <source>
        <strain evidence="1 2">CGMCC 1.12859</strain>
    </source>
</reference>
<accession>A0ABD6BQW7</accession>
<dbReference type="AlphaFoldDB" id="A0ABD6BQW7"/>
<keyword evidence="2" id="KW-1185">Reference proteome</keyword>
<dbReference type="Proteomes" id="UP001597139">
    <property type="component" value="Unassembled WGS sequence"/>
</dbReference>
<gene>
    <name evidence="1" type="ORF">ACFSAU_05910</name>
</gene>
<dbReference type="EMBL" id="JBHUCZ010000002">
    <property type="protein sequence ID" value="MFD1567019.1"/>
    <property type="molecule type" value="Genomic_DNA"/>
</dbReference>
<organism evidence="1 2">
    <name type="scientific">Halolamina litorea</name>
    <dbReference type="NCBI Taxonomy" id="1515593"/>
    <lineage>
        <taxon>Archaea</taxon>
        <taxon>Methanobacteriati</taxon>
        <taxon>Methanobacteriota</taxon>
        <taxon>Stenosarchaea group</taxon>
        <taxon>Halobacteria</taxon>
        <taxon>Halobacteriales</taxon>
        <taxon>Haloferacaceae</taxon>
    </lineage>
</organism>